<feature type="transmembrane region" description="Helical" evidence="2">
    <location>
        <begin position="414"/>
        <end position="440"/>
    </location>
</feature>
<organism evidence="3 4">
    <name type="scientific">Gonium pectorale</name>
    <name type="common">Green alga</name>
    <dbReference type="NCBI Taxonomy" id="33097"/>
    <lineage>
        <taxon>Eukaryota</taxon>
        <taxon>Viridiplantae</taxon>
        <taxon>Chlorophyta</taxon>
        <taxon>core chlorophytes</taxon>
        <taxon>Chlorophyceae</taxon>
        <taxon>CS clade</taxon>
        <taxon>Chlamydomonadales</taxon>
        <taxon>Volvocaceae</taxon>
        <taxon>Gonium</taxon>
    </lineage>
</organism>
<keyword evidence="2" id="KW-1133">Transmembrane helix</keyword>
<comment type="caution">
    <text evidence="3">The sequence shown here is derived from an EMBL/GenBank/DDBJ whole genome shotgun (WGS) entry which is preliminary data.</text>
</comment>
<feature type="transmembrane region" description="Helical" evidence="2">
    <location>
        <begin position="452"/>
        <end position="471"/>
    </location>
</feature>
<dbReference type="PANTHER" id="PTHR32251:SF23">
    <property type="entry name" value="3-OXO-5-ALPHA-STEROID 4-DEHYDROGENASE (DUF1295)"/>
    <property type="match status" value="1"/>
</dbReference>
<dbReference type="GO" id="GO:0016020">
    <property type="term" value="C:membrane"/>
    <property type="evidence" value="ECO:0007669"/>
    <property type="project" value="TreeGrafter"/>
</dbReference>
<dbReference type="InterPro" id="IPR010721">
    <property type="entry name" value="UstE-like"/>
</dbReference>
<keyword evidence="2" id="KW-0812">Transmembrane</keyword>
<sequence>MCIAHSVPVAAQDVWWDVAKLPEGWIAELPQEPTASLLTPKSTRRRSTAAAAATATITPARSTAAAAAATAATPGKSTGARGTGRSRRRSSGIQAPDGYDSSGGGILSDGEGAGAAAKMLSPAGPLSVTVTAEPAVAAMAASDGRGDADANGDQPASVGLRRSTRARKSAVRFAPGTLSPGAQSPAVAAFSSAGSEASPHAAAAGAFTPEASGPTSPIGAAAATPGATISSTADAGYSSAPPRLSLARRVRNTLLIGLVMLPSLYFFRHLREGCSDAQRSAPLESVWRSASGGCSVSGGVAALASGDLWCAVGSQQPLLAVNLLFFLNVDVLFWVIGLLQLIDPFWTIIPVMIGLFYQHHPAAVAQPLRSGVSMSLLWIWSIRLTHSYFRREEWHVGAREDWRYTRLAKQLGPALWPLVSFFAVGVAQQLMLVGITAPLFAIHSSAAPWHPIADTAIALAATAGILTAMVADNQLRGFMVANEKRVSEGLPPVLLLDTGLWRYSRHPNFFGEQLWWWALGAWACVCGQPWMLVGAAFNSLCFVSITAMTEQRMLARPERAQLYRHYQQTTSVWVPWFRRAVVV</sequence>
<reference evidence="4" key="1">
    <citation type="journal article" date="2016" name="Nat. Commun.">
        <title>The Gonium pectorale genome demonstrates co-option of cell cycle regulation during the evolution of multicellularity.</title>
        <authorList>
            <person name="Hanschen E.R."/>
            <person name="Marriage T.N."/>
            <person name="Ferris P.J."/>
            <person name="Hamaji T."/>
            <person name="Toyoda A."/>
            <person name="Fujiyama A."/>
            <person name="Neme R."/>
            <person name="Noguchi H."/>
            <person name="Minakuchi Y."/>
            <person name="Suzuki M."/>
            <person name="Kawai-Toyooka H."/>
            <person name="Smith D.R."/>
            <person name="Sparks H."/>
            <person name="Anderson J."/>
            <person name="Bakaric R."/>
            <person name="Luria V."/>
            <person name="Karger A."/>
            <person name="Kirschner M.W."/>
            <person name="Durand P.M."/>
            <person name="Michod R.E."/>
            <person name="Nozaki H."/>
            <person name="Olson B.J."/>
        </authorList>
    </citation>
    <scope>NUCLEOTIDE SEQUENCE [LARGE SCALE GENOMIC DNA]</scope>
    <source>
        <strain evidence="4">NIES-2863</strain>
    </source>
</reference>
<dbReference type="EMBL" id="LSYV01000002">
    <property type="protein sequence ID" value="KXZ56334.1"/>
    <property type="molecule type" value="Genomic_DNA"/>
</dbReference>
<evidence type="ECO:0000313" key="3">
    <source>
        <dbReference type="EMBL" id="KXZ56334.1"/>
    </source>
</evidence>
<dbReference type="Proteomes" id="UP000075714">
    <property type="component" value="Unassembled WGS sequence"/>
</dbReference>
<feature type="compositionally biased region" description="Low complexity" evidence="1">
    <location>
        <begin position="48"/>
        <end position="80"/>
    </location>
</feature>
<dbReference type="Pfam" id="PF06966">
    <property type="entry name" value="DUF1295"/>
    <property type="match status" value="1"/>
</dbReference>
<keyword evidence="4" id="KW-1185">Reference proteome</keyword>
<keyword evidence="2" id="KW-0472">Membrane</keyword>
<protein>
    <recommendedName>
        <fullName evidence="5">Steroid 5-alpha reductase C-terminal domain-containing protein</fullName>
    </recommendedName>
</protein>
<accession>A0A150H2S8</accession>
<feature type="region of interest" description="Disordered" evidence="1">
    <location>
        <begin position="201"/>
        <end position="223"/>
    </location>
</feature>
<dbReference type="Gene3D" id="1.20.120.1630">
    <property type="match status" value="1"/>
</dbReference>
<dbReference type="PANTHER" id="PTHR32251">
    <property type="entry name" value="3-OXO-5-ALPHA-STEROID 4-DEHYDROGENASE"/>
    <property type="match status" value="1"/>
</dbReference>
<dbReference type="AlphaFoldDB" id="A0A150H2S8"/>
<proteinExistence type="predicted"/>
<evidence type="ECO:0008006" key="5">
    <source>
        <dbReference type="Google" id="ProtNLM"/>
    </source>
</evidence>
<feature type="region of interest" description="Disordered" evidence="1">
    <location>
        <begin position="141"/>
        <end position="167"/>
    </location>
</feature>
<evidence type="ECO:0000256" key="1">
    <source>
        <dbReference type="SAM" id="MobiDB-lite"/>
    </source>
</evidence>
<dbReference type="OrthoDB" id="201504at2759"/>
<evidence type="ECO:0000313" key="4">
    <source>
        <dbReference type="Proteomes" id="UP000075714"/>
    </source>
</evidence>
<evidence type="ECO:0000256" key="2">
    <source>
        <dbReference type="SAM" id="Phobius"/>
    </source>
</evidence>
<name>A0A150H2S8_GONPE</name>
<feature type="region of interest" description="Disordered" evidence="1">
    <location>
        <begin position="36"/>
        <end position="106"/>
    </location>
</feature>
<gene>
    <name evidence="3" type="ORF">GPECTOR_1g295</name>
</gene>